<dbReference type="Proteomes" id="UP000036834">
    <property type="component" value="Unassembled WGS sequence"/>
</dbReference>
<dbReference type="PANTHER" id="PTHR33744">
    <property type="entry name" value="CARBOHYDRATE DIACID REGULATOR"/>
    <property type="match status" value="1"/>
</dbReference>
<keyword evidence="5" id="KW-1185">Reference proteome</keyword>
<proteinExistence type="predicted"/>
<dbReference type="InterPro" id="IPR025736">
    <property type="entry name" value="PucR_C-HTH_dom"/>
</dbReference>
<comment type="caution">
    <text evidence="3">The sequence shown here is derived from an EMBL/GenBank/DDBJ whole genome shotgun (WGS) entry which is preliminary data.</text>
</comment>
<organism evidence="3 4">
    <name type="scientific">Brevibacillus reuszeri</name>
    <dbReference type="NCBI Taxonomy" id="54915"/>
    <lineage>
        <taxon>Bacteria</taxon>
        <taxon>Bacillati</taxon>
        <taxon>Bacillota</taxon>
        <taxon>Bacilli</taxon>
        <taxon>Bacillales</taxon>
        <taxon>Paenibacillaceae</taxon>
        <taxon>Brevibacillus</taxon>
    </lineage>
</organism>
<evidence type="ECO:0000313" key="3">
    <source>
        <dbReference type="EMBL" id="KNB71387.1"/>
    </source>
</evidence>
<reference evidence="3" key="2">
    <citation type="submission" date="2015-07" db="EMBL/GenBank/DDBJ databases">
        <title>MeaNS - Measles Nucleotide Surveillance Program.</title>
        <authorList>
            <person name="Tran T."/>
            <person name="Druce J."/>
        </authorList>
    </citation>
    <scope>NUCLEOTIDE SEQUENCE</scope>
    <source>
        <strain evidence="3">DSM 9887</strain>
    </source>
</reference>
<dbReference type="Pfam" id="PF13556">
    <property type="entry name" value="HTH_30"/>
    <property type="match status" value="1"/>
</dbReference>
<dbReference type="InterPro" id="IPR042070">
    <property type="entry name" value="PucR_C-HTH_sf"/>
</dbReference>
<evidence type="ECO:0000259" key="1">
    <source>
        <dbReference type="Pfam" id="PF13556"/>
    </source>
</evidence>
<name>A0A0K9YRY0_9BACL</name>
<dbReference type="InterPro" id="IPR051448">
    <property type="entry name" value="CdaR-like_regulators"/>
</dbReference>
<evidence type="ECO:0000313" key="5">
    <source>
        <dbReference type="Proteomes" id="UP000319578"/>
    </source>
</evidence>
<feature type="domain" description="PucR C-terminal helix-turn-helix" evidence="1">
    <location>
        <begin position="279"/>
        <end position="334"/>
    </location>
</feature>
<dbReference type="RefSeq" id="WP_049740423.1">
    <property type="nucleotide sequence ID" value="NZ_BJON01000002.1"/>
</dbReference>
<dbReference type="PANTHER" id="PTHR33744:SF15">
    <property type="entry name" value="CARBOHYDRATE DIACID REGULATOR"/>
    <property type="match status" value="1"/>
</dbReference>
<accession>A0A0K9YRY0</accession>
<dbReference type="PATRIC" id="fig|54915.3.peg.3444"/>
<dbReference type="EMBL" id="LGIQ01000009">
    <property type="protein sequence ID" value="KNB71387.1"/>
    <property type="molecule type" value="Genomic_DNA"/>
</dbReference>
<gene>
    <name evidence="3" type="ORF">ADS79_21550</name>
    <name evidence="2" type="ORF">BRE01_00300</name>
</gene>
<reference evidence="2 5" key="3">
    <citation type="submission" date="2019-06" db="EMBL/GenBank/DDBJ databases">
        <title>Whole genome shotgun sequence of Brevibacillus reuszeri NBRC 15719.</title>
        <authorList>
            <person name="Hosoyama A."/>
            <person name="Uohara A."/>
            <person name="Ohji S."/>
            <person name="Ichikawa N."/>
        </authorList>
    </citation>
    <scope>NUCLEOTIDE SEQUENCE [LARGE SCALE GENOMIC DNA]</scope>
    <source>
        <strain evidence="2 5">NBRC 15719</strain>
    </source>
</reference>
<dbReference type="EMBL" id="BJON01000002">
    <property type="protein sequence ID" value="GED66328.1"/>
    <property type="molecule type" value="Genomic_DNA"/>
</dbReference>
<reference evidence="4" key="1">
    <citation type="submission" date="2015-07" db="EMBL/GenBank/DDBJ databases">
        <title>Genome sequencing project for genomic taxonomy and phylogenomics of Bacillus-like bacteria.</title>
        <authorList>
            <person name="Liu B."/>
            <person name="Wang J."/>
            <person name="Zhu Y."/>
            <person name="Liu G."/>
            <person name="Chen Q."/>
            <person name="Chen Z."/>
            <person name="Lan J."/>
            <person name="Che J."/>
            <person name="Ge C."/>
            <person name="Shi H."/>
            <person name="Pan Z."/>
            <person name="Liu X."/>
        </authorList>
    </citation>
    <scope>NUCLEOTIDE SEQUENCE [LARGE SCALE GENOMIC DNA]</scope>
    <source>
        <strain evidence="4">DSM 9887</strain>
    </source>
</reference>
<dbReference type="Gene3D" id="1.10.10.2840">
    <property type="entry name" value="PucR C-terminal helix-turn-helix domain"/>
    <property type="match status" value="1"/>
</dbReference>
<dbReference type="STRING" id="54915.ADS79_21550"/>
<dbReference type="AlphaFoldDB" id="A0A0K9YRY0"/>
<dbReference type="Proteomes" id="UP000319578">
    <property type="component" value="Unassembled WGS sequence"/>
</dbReference>
<evidence type="ECO:0000313" key="2">
    <source>
        <dbReference type="EMBL" id="GED66328.1"/>
    </source>
</evidence>
<protein>
    <recommendedName>
        <fullName evidence="1">PucR C-terminal helix-turn-helix domain-containing protein</fullName>
    </recommendedName>
</protein>
<dbReference type="OrthoDB" id="9792148at2"/>
<evidence type="ECO:0000313" key="4">
    <source>
        <dbReference type="Proteomes" id="UP000036834"/>
    </source>
</evidence>
<sequence length="339" mass="38972">MENWIKDVEKIHQATSLPITCLQTEANKVEELQQTHKERGWELVTSAQDTDGIWLVLIESSKWHPAARAMLGLFFTQPLQKTSIPEQIGSWLQGIAVGNHRPFPARLEQQWPWREERVCFLLERCRVDSTFEWTALQPVLHDFFKSNEQSSPSLIFVPLNHSYLFLIVPLSMLANQSEKEELLEWASGLHDLITTEYMENIRILAGLPLSAPTVLDKELMQLLSLSHAIAHFRPRTMVAGSWLHLLERWASSLPSQAATAISNQIRSLASIPQLNAEQVETLETLFSRQLNVSDTARQLFLHRNTLLYRLDKLTEQTGLDPRMFSDAVLLQLYLLFRQN</sequence>